<accession>A0A926NVF8</accession>
<keyword evidence="3" id="KW-1185">Reference proteome</keyword>
<evidence type="ECO:0000256" key="1">
    <source>
        <dbReference type="SAM" id="Phobius"/>
    </source>
</evidence>
<keyword evidence="1" id="KW-0472">Membrane</keyword>
<sequence length="230" mass="26213">MILTTEETQWVADRMKMYDIKYQEIYYEILDHILTAIELKRGNGDNREIAVVFQDVVDTDFGGYMGIETLAIQQEQIYRKFVGGTSSKILGKNLSDWRIWAFTLLASALAYKLPDTKTMHGVFFVVILLLAFTPLIYTFTLISSNVKTIKGKQSLLKAHLMSQTFLPGMLLNGIIYIPSFFSGFVDGENGFKLMLRWPMPALMVVLIFFAVLNLSVINLCRLILDKRSIS</sequence>
<comment type="caution">
    <text evidence="2">The sequence shown here is derived from an EMBL/GenBank/DDBJ whole genome shotgun (WGS) entry which is preliminary data.</text>
</comment>
<reference evidence="2" key="1">
    <citation type="submission" date="2020-09" db="EMBL/GenBank/DDBJ databases">
        <title>Novel species of Mucilaginibacter isolated from a glacier on the Tibetan Plateau.</title>
        <authorList>
            <person name="Liu Q."/>
            <person name="Xin Y.-H."/>
        </authorList>
    </citation>
    <scope>NUCLEOTIDE SEQUENCE</scope>
    <source>
        <strain evidence="2">ZB1P21</strain>
    </source>
</reference>
<keyword evidence="1" id="KW-0812">Transmembrane</keyword>
<name>A0A926NVF8_9SPHI</name>
<evidence type="ECO:0000313" key="3">
    <source>
        <dbReference type="Proteomes" id="UP000619078"/>
    </source>
</evidence>
<gene>
    <name evidence="2" type="ORF">IDJ76_05345</name>
</gene>
<dbReference type="AlphaFoldDB" id="A0A926NVF8"/>
<evidence type="ECO:0000313" key="2">
    <source>
        <dbReference type="EMBL" id="MBD1392518.1"/>
    </source>
</evidence>
<organism evidence="2 3">
    <name type="scientific">Mucilaginibacter glaciei</name>
    <dbReference type="NCBI Taxonomy" id="2772109"/>
    <lineage>
        <taxon>Bacteria</taxon>
        <taxon>Pseudomonadati</taxon>
        <taxon>Bacteroidota</taxon>
        <taxon>Sphingobacteriia</taxon>
        <taxon>Sphingobacteriales</taxon>
        <taxon>Sphingobacteriaceae</taxon>
        <taxon>Mucilaginibacter</taxon>
    </lineage>
</organism>
<keyword evidence="1" id="KW-1133">Transmembrane helix</keyword>
<proteinExistence type="predicted"/>
<dbReference type="RefSeq" id="WP_191161540.1">
    <property type="nucleotide sequence ID" value="NZ_JACWMX010000002.1"/>
</dbReference>
<feature type="transmembrane region" description="Helical" evidence="1">
    <location>
        <begin position="164"/>
        <end position="181"/>
    </location>
</feature>
<dbReference type="Proteomes" id="UP000619078">
    <property type="component" value="Unassembled WGS sequence"/>
</dbReference>
<feature type="transmembrane region" description="Helical" evidence="1">
    <location>
        <begin position="120"/>
        <end position="143"/>
    </location>
</feature>
<protein>
    <submittedName>
        <fullName evidence="2">Uncharacterized protein</fullName>
    </submittedName>
</protein>
<dbReference type="EMBL" id="JACWMX010000002">
    <property type="protein sequence ID" value="MBD1392518.1"/>
    <property type="molecule type" value="Genomic_DNA"/>
</dbReference>
<feature type="transmembrane region" description="Helical" evidence="1">
    <location>
        <begin position="201"/>
        <end position="224"/>
    </location>
</feature>